<name>A0A344PMU4_9RHOB</name>
<protein>
    <recommendedName>
        <fullName evidence="3">TetR/AcrR family transcriptional regulator</fullName>
    </recommendedName>
</protein>
<gene>
    <name evidence="1" type="ORF">DRW48_14315</name>
</gene>
<evidence type="ECO:0000313" key="1">
    <source>
        <dbReference type="EMBL" id="AXC50699.1"/>
    </source>
</evidence>
<reference evidence="2" key="1">
    <citation type="submission" date="2018-07" db="EMBL/GenBank/DDBJ databases">
        <title>Genome sequencing of Paracoccus sp. SC2-6.</title>
        <authorList>
            <person name="Heo J."/>
            <person name="Kim S.-J."/>
            <person name="Kwon S.-W."/>
        </authorList>
    </citation>
    <scope>NUCLEOTIDE SEQUENCE [LARGE SCALE GENOMIC DNA]</scope>
    <source>
        <strain evidence="2">SC2-6</strain>
    </source>
</reference>
<accession>A0A344PMU4</accession>
<dbReference type="KEGG" id="pars:DRW48_14315"/>
<dbReference type="AlphaFoldDB" id="A0A344PMU4"/>
<dbReference type="Proteomes" id="UP000252023">
    <property type="component" value="Chromosome"/>
</dbReference>
<evidence type="ECO:0000313" key="2">
    <source>
        <dbReference type="Proteomes" id="UP000252023"/>
    </source>
</evidence>
<organism evidence="1 2">
    <name type="scientific">Paracoccus suum</name>
    <dbReference type="NCBI Taxonomy" id="2259340"/>
    <lineage>
        <taxon>Bacteria</taxon>
        <taxon>Pseudomonadati</taxon>
        <taxon>Pseudomonadota</taxon>
        <taxon>Alphaproteobacteria</taxon>
        <taxon>Rhodobacterales</taxon>
        <taxon>Paracoccaceae</taxon>
        <taxon>Paracoccus</taxon>
    </lineage>
</organism>
<evidence type="ECO:0008006" key="3">
    <source>
        <dbReference type="Google" id="ProtNLM"/>
    </source>
</evidence>
<proteinExistence type="predicted"/>
<dbReference type="InterPro" id="IPR036271">
    <property type="entry name" value="Tet_transcr_reg_TetR-rel_C_sf"/>
</dbReference>
<dbReference type="SUPFAM" id="SSF48498">
    <property type="entry name" value="Tetracyclin repressor-like, C-terminal domain"/>
    <property type="match status" value="1"/>
</dbReference>
<sequence>MVRTAEMQFFDVLPGVNLLAIAEAAGVSADLAERLFPNEDALGVAVVENLMVRLIHHLSRRTTAAPAHDPVAQFRALFDGYVEWAVEHSSSAAVLAERNAAAVAGKRELEKYDRAINGLAQSLLRRAAGQGRLVEGLDIKASVYHGRALTLGLTRMSVSTNPLSRPRDKLAFARACRGVMEQYYGGLFRAPQNGEDQPIRSEA</sequence>
<dbReference type="OrthoDB" id="7056813at2"/>
<dbReference type="EMBL" id="CP030918">
    <property type="protein sequence ID" value="AXC50699.1"/>
    <property type="molecule type" value="Genomic_DNA"/>
</dbReference>
<keyword evidence="2" id="KW-1185">Reference proteome</keyword>
<dbReference type="Gene3D" id="1.10.357.10">
    <property type="entry name" value="Tetracycline Repressor, domain 2"/>
    <property type="match status" value="1"/>
</dbReference>